<feature type="binding site" evidence="7">
    <location>
        <position position="392"/>
    </location>
    <ligand>
        <name>L-glutamate</name>
        <dbReference type="ChEBI" id="CHEBI:29985"/>
    </ligand>
</feature>
<feature type="binding site" evidence="7">
    <location>
        <position position="443"/>
    </location>
    <ligand>
        <name>L-glutamate</name>
        <dbReference type="ChEBI" id="CHEBI:29985"/>
    </ligand>
</feature>
<dbReference type="GO" id="GO:0006508">
    <property type="term" value="P:proteolysis"/>
    <property type="evidence" value="ECO:0007669"/>
    <property type="project" value="UniProtKB-KW"/>
</dbReference>
<protein>
    <submittedName>
        <fullName evidence="8">Uncharacterized protein</fullName>
    </submittedName>
</protein>
<dbReference type="Gene3D" id="3.60.20.40">
    <property type="match status" value="1"/>
</dbReference>
<dbReference type="PANTHER" id="PTHR11686">
    <property type="entry name" value="GAMMA GLUTAMYL TRANSPEPTIDASE"/>
    <property type="match status" value="1"/>
</dbReference>
<dbReference type="GO" id="GO:0036374">
    <property type="term" value="F:glutathione hydrolase activity"/>
    <property type="evidence" value="ECO:0007669"/>
    <property type="project" value="InterPro"/>
</dbReference>
<dbReference type="GO" id="GO:0006751">
    <property type="term" value="P:glutathione catabolic process"/>
    <property type="evidence" value="ECO:0007669"/>
    <property type="project" value="InterPro"/>
</dbReference>
<feature type="binding site" evidence="7">
    <location>
        <begin position="420"/>
        <end position="421"/>
    </location>
    <ligand>
        <name>L-glutamate</name>
        <dbReference type="ChEBI" id="CHEBI:29985"/>
    </ligand>
</feature>
<dbReference type="InterPro" id="IPR043138">
    <property type="entry name" value="GGT_lsub"/>
</dbReference>
<reference evidence="8 9" key="1">
    <citation type="submission" date="2024-04" db="EMBL/GenBank/DDBJ databases">
        <authorList>
            <consortium name="Genoscope - CEA"/>
            <person name="William W."/>
        </authorList>
    </citation>
    <scope>NUCLEOTIDE SEQUENCE [LARGE SCALE GENOMIC DNA]</scope>
</reference>
<organism evidence="8 9">
    <name type="scientific">Lymnaea stagnalis</name>
    <name type="common">Great pond snail</name>
    <name type="synonym">Helix stagnalis</name>
    <dbReference type="NCBI Taxonomy" id="6523"/>
    <lineage>
        <taxon>Eukaryota</taxon>
        <taxon>Metazoa</taxon>
        <taxon>Spiralia</taxon>
        <taxon>Lophotrochozoa</taxon>
        <taxon>Mollusca</taxon>
        <taxon>Gastropoda</taxon>
        <taxon>Heterobranchia</taxon>
        <taxon>Euthyneura</taxon>
        <taxon>Panpulmonata</taxon>
        <taxon>Hygrophila</taxon>
        <taxon>Lymnaeoidea</taxon>
        <taxon>Lymnaeidae</taxon>
        <taxon>Lymnaea</taxon>
    </lineage>
</organism>
<evidence type="ECO:0000256" key="2">
    <source>
        <dbReference type="ARBA" id="ARBA00022679"/>
    </source>
</evidence>
<name>A0AAV2HQL6_LYMST</name>
<keyword evidence="4" id="KW-0325">Glycoprotein</keyword>
<evidence type="ECO:0000256" key="7">
    <source>
        <dbReference type="PIRSR" id="PIRSR600101-2"/>
    </source>
</evidence>
<keyword evidence="3" id="KW-0378">Hydrolase</keyword>
<dbReference type="Pfam" id="PF01019">
    <property type="entry name" value="G_glu_transpept"/>
    <property type="match status" value="1"/>
</dbReference>
<comment type="caution">
    <text evidence="8">The sequence shown here is derived from an EMBL/GenBank/DDBJ whole genome shotgun (WGS) entry which is preliminary data.</text>
</comment>
<evidence type="ECO:0000313" key="9">
    <source>
        <dbReference type="Proteomes" id="UP001497497"/>
    </source>
</evidence>
<evidence type="ECO:0000256" key="4">
    <source>
        <dbReference type="ARBA" id="ARBA00023180"/>
    </source>
</evidence>
<feature type="non-terminal residue" evidence="8">
    <location>
        <position position="1"/>
    </location>
</feature>
<dbReference type="SUPFAM" id="SSF56235">
    <property type="entry name" value="N-terminal nucleophile aminohydrolases (Ntn hydrolases)"/>
    <property type="match status" value="1"/>
</dbReference>
<accession>A0AAV2HQL6</accession>
<dbReference type="InterPro" id="IPR029055">
    <property type="entry name" value="Ntn_hydrolases_N"/>
</dbReference>
<dbReference type="GO" id="GO:0005886">
    <property type="term" value="C:plasma membrane"/>
    <property type="evidence" value="ECO:0007669"/>
    <property type="project" value="TreeGrafter"/>
</dbReference>
<evidence type="ECO:0000256" key="6">
    <source>
        <dbReference type="PIRSR" id="PIRSR600101-1"/>
    </source>
</evidence>
<dbReference type="PRINTS" id="PR01210">
    <property type="entry name" value="GGTRANSPTASE"/>
</dbReference>
<sequence length="454" mass="50786">CLHLYRDILLKGGNAVDAAIAAMLCSGLTSPQSMGIGGGFFMTFYRRLSFVMTVYRRLSFVMTVYRRLSFVMTIYNFKCPFRLTGPLSIAVPGEIKGYWAVHKKYGRLPWKELFQHAIKMAEEGFALSQGDTNIFFSSYLQEDNVFTLQTISRGFNVVSIRQVFLNKETGKLYRENEIMTRPQLAETLRVIADEGANAFYNGSLTDQIVDDLKDMGSIITRNDFINYEVIEKKPLEITLNGGVRVISPPAPSGGAVLSFILNVLDGYYLTPEDIASDDSKTLTYHRIIETFKYAFSKRTGLADDRFVHELIKTLKSKRYANSVRGQISDLRTYHSHHYGRTDFSDNSFSTSHICVIDQEGNAVSATSTINGRFGSKRRGKRTGVIFNNDMDDFSSPHVINEWGLSPSKANAIVPRKRPLSSMCPCIFVDHHGKVVLILGAAGGSKITTATAWVS</sequence>
<evidence type="ECO:0000256" key="5">
    <source>
        <dbReference type="ARBA" id="ARBA00023315"/>
    </source>
</evidence>
<dbReference type="AlphaFoldDB" id="A0AAV2HQL6"/>
<dbReference type="Gene3D" id="1.10.246.130">
    <property type="match status" value="1"/>
</dbReference>
<keyword evidence="9" id="KW-1185">Reference proteome</keyword>
<feature type="active site" description="Nucleophile" evidence="6">
    <location>
        <position position="350"/>
    </location>
</feature>
<keyword evidence="2" id="KW-0808">Transferase</keyword>
<gene>
    <name evidence="8" type="ORF">GSLYS_00010318001</name>
</gene>
<dbReference type="InterPro" id="IPR000101">
    <property type="entry name" value="GGT_peptidase"/>
</dbReference>
<dbReference type="GO" id="GO:0016746">
    <property type="term" value="F:acyltransferase activity"/>
    <property type="evidence" value="ECO:0007669"/>
    <property type="project" value="UniProtKB-KW"/>
</dbReference>
<proteinExistence type="predicted"/>
<feature type="binding site" evidence="7">
    <location>
        <begin position="368"/>
        <end position="370"/>
    </location>
    <ligand>
        <name>L-glutamate</name>
        <dbReference type="ChEBI" id="CHEBI:29985"/>
    </ligand>
</feature>
<evidence type="ECO:0000313" key="8">
    <source>
        <dbReference type="EMBL" id="CAL1536405.1"/>
    </source>
</evidence>
<evidence type="ECO:0000256" key="1">
    <source>
        <dbReference type="ARBA" id="ARBA00022670"/>
    </source>
</evidence>
<evidence type="ECO:0000256" key="3">
    <source>
        <dbReference type="ARBA" id="ARBA00022801"/>
    </source>
</evidence>
<dbReference type="Proteomes" id="UP001497497">
    <property type="component" value="Unassembled WGS sequence"/>
</dbReference>
<dbReference type="InterPro" id="IPR043137">
    <property type="entry name" value="GGT_ssub_C"/>
</dbReference>
<feature type="non-terminal residue" evidence="8">
    <location>
        <position position="454"/>
    </location>
</feature>
<dbReference type="PANTHER" id="PTHR11686:SF9">
    <property type="entry name" value="RE13973P"/>
    <property type="match status" value="1"/>
</dbReference>
<dbReference type="FunFam" id="1.10.246.130:FF:000005">
    <property type="entry name" value="Gamma-glutamyltranspeptidase 1, putative"/>
    <property type="match status" value="1"/>
</dbReference>
<dbReference type="EMBL" id="CAXITT010000229">
    <property type="protein sequence ID" value="CAL1536405.1"/>
    <property type="molecule type" value="Genomic_DNA"/>
</dbReference>
<keyword evidence="5" id="KW-0012">Acyltransferase</keyword>
<keyword evidence="1" id="KW-0645">Protease</keyword>